<evidence type="ECO:0000313" key="2">
    <source>
        <dbReference type="Proteomes" id="UP000315440"/>
    </source>
</evidence>
<dbReference type="Proteomes" id="UP000315440">
    <property type="component" value="Unassembled WGS sequence"/>
</dbReference>
<dbReference type="AlphaFoldDB" id="A0A5C5ZNF8"/>
<reference evidence="1 2" key="1">
    <citation type="submission" date="2019-02" db="EMBL/GenBank/DDBJ databases">
        <title>Deep-cultivation of Planctomycetes and their phenomic and genomic characterization uncovers novel biology.</title>
        <authorList>
            <person name="Wiegand S."/>
            <person name="Jogler M."/>
            <person name="Boedeker C."/>
            <person name="Pinto D."/>
            <person name="Vollmers J."/>
            <person name="Rivas-Marin E."/>
            <person name="Kohn T."/>
            <person name="Peeters S.H."/>
            <person name="Heuer A."/>
            <person name="Rast P."/>
            <person name="Oberbeckmann S."/>
            <person name="Bunk B."/>
            <person name="Jeske O."/>
            <person name="Meyerdierks A."/>
            <person name="Storesund J.E."/>
            <person name="Kallscheuer N."/>
            <person name="Luecker S."/>
            <person name="Lage O.M."/>
            <person name="Pohl T."/>
            <person name="Merkel B.J."/>
            <person name="Hornburger P."/>
            <person name="Mueller R.-W."/>
            <person name="Bruemmer F."/>
            <person name="Labrenz M."/>
            <person name="Spormann A.M."/>
            <person name="Op Den Camp H."/>
            <person name="Overmann J."/>
            <person name="Amann R."/>
            <person name="Jetten M.S.M."/>
            <person name="Mascher T."/>
            <person name="Medema M.H."/>
            <person name="Devos D.P."/>
            <person name="Kaster A.-K."/>
            <person name="Ovreas L."/>
            <person name="Rohde M."/>
            <person name="Galperin M.Y."/>
            <person name="Jogler C."/>
        </authorList>
    </citation>
    <scope>NUCLEOTIDE SEQUENCE [LARGE SCALE GENOMIC DNA]</scope>
    <source>
        <strain evidence="1 2">Mal64</strain>
    </source>
</reference>
<comment type="caution">
    <text evidence="1">The sequence shown here is derived from an EMBL/GenBank/DDBJ whole genome shotgun (WGS) entry which is preliminary data.</text>
</comment>
<dbReference type="EMBL" id="SJPQ01000002">
    <property type="protein sequence ID" value="TWT89022.1"/>
    <property type="molecule type" value="Genomic_DNA"/>
</dbReference>
<protein>
    <submittedName>
        <fullName evidence="1">Uncharacterized protein</fullName>
    </submittedName>
</protein>
<accession>A0A5C5ZNF8</accession>
<proteinExistence type="predicted"/>
<keyword evidence="2" id="KW-1185">Reference proteome</keyword>
<gene>
    <name evidence="1" type="ORF">Mal64_25130</name>
</gene>
<organism evidence="1 2">
    <name type="scientific">Pseudobythopirellula maris</name>
    <dbReference type="NCBI Taxonomy" id="2527991"/>
    <lineage>
        <taxon>Bacteria</taxon>
        <taxon>Pseudomonadati</taxon>
        <taxon>Planctomycetota</taxon>
        <taxon>Planctomycetia</taxon>
        <taxon>Pirellulales</taxon>
        <taxon>Lacipirellulaceae</taxon>
        <taxon>Pseudobythopirellula</taxon>
    </lineage>
</organism>
<name>A0A5C5ZNF8_9BACT</name>
<sequence>MTQPYRRYRAPRVDNAALVEPDWSGLLEAIDLQHTAPPRSDVAFFGEPLQRVAVEARGDLIEAAERFTSQYADLAKRADPRGPIVLSGHQPELFHNGVWFKNWALARLGRDTGAAAVHLLIDSDLCREPSVRVPAGPYEAPRGEAIDYDALAASVPHEERPIVDRERFGSFAQRVASSVAPWIERPLALDVWRDATEAADAGQPLGEALSRARHRFERGEGSPSLELPISQICDTRPFRLFLLELIGRAERTRKAYNAALDEYRQAHRVRSAAQPLPDLQADGDRVETPFWVWRTDDPTRRPLFVTHRDGELLLDNGATGAAAWSAAIDAPEGEGVELALARLGSLRERGVKLRSRALMTTLYGRLVLSDLFLHGIGGAKYDEVTDHMAERLFGSPPPPHAVLTATLRLPLGLEATDADEPRRLTQERRELRYHPERALGPAAKGLPERAAALLAKKRRWIAEGAEGAELAERHRDIEAANAALRPFVEGRAEEIDRGLQSLAERRVTDALLRSREHAFVLFSADDIRRRLLPLAGWR</sequence>
<evidence type="ECO:0000313" key="1">
    <source>
        <dbReference type="EMBL" id="TWT89022.1"/>
    </source>
</evidence>